<evidence type="ECO:0000313" key="4">
    <source>
        <dbReference type="Proteomes" id="UP000318878"/>
    </source>
</evidence>
<evidence type="ECO:0000256" key="2">
    <source>
        <dbReference type="SAM" id="Phobius"/>
    </source>
</evidence>
<name>A0A5C5V3W7_9BACT</name>
<dbReference type="AlphaFoldDB" id="A0A5C5V3W7"/>
<gene>
    <name evidence="3" type="ORF">Enr8_24340</name>
</gene>
<dbReference type="Proteomes" id="UP000318878">
    <property type="component" value="Unassembled WGS sequence"/>
</dbReference>
<feature type="transmembrane region" description="Helical" evidence="2">
    <location>
        <begin position="153"/>
        <end position="176"/>
    </location>
</feature>
<evidence type="ECO:0000313" key="3">
    <source>
        <dbReference type="EMBL" id="TWT32629.1"/>
    </source>
</evidence>
<reference evidence="3 4" key="1">
    <citation type="submission" date="2019-02" db="EMBL/GenBank/DDBJ databases">
        <title>Deep-cultivation of Planctomycetes and their phenomic and genomic characterization uncovers novel biology.</title>
        <authorList>
            <person name="Wiegand S."/>
            <person name="Jogler M."/>
            <person name="Boedeker C."/>
            <person name="Pinto D."/>
            <person name="Vollmers J."/>
            <person name="Rivas-Marin E."/>
            <person name="Kohn T."/>
            <person name="Peeters S.H."/>
            <person name="Heuer A."/>
            <person name="Rast P."/>
            <person name="Oberbeckmann S."/>
            <person name="Bunk B."/>
            <person name="Jeske O."/>
            <person name="Meyerdierks A."/>
            <person name="Storesund J.E."/>
            <person name="Kallscheuer N."/>
            <person name="Luecker S."/>
            <person name="Lage O.M."/>
            <person name="Pohl T."/>
            <person name="Merkel B.J."/>
            <person name="Hornburger P."/>
            <person name="Mueller R.-W."/>
            <person name="Bruemmer F."/>
            <person name="Labrenz M."/>
            <person name="Spormann A.M."/>
            <person name="Op Den Camp H."/>
            <person name="Overmann J."/>
            <person name="Amann R."/>
            <person name="Jetten M.S.M."/>
            <person name="Mascher T."/>
            <person name="Medema M.H."/>
            <person name="Devos D.P."/>
            <person name="Kaster A.-K."/>
            <person name="Ovreas L."/>
            <person name="Rohde M."/>
            <person name="Galperin M.Y."/>
            <person name="Jogler C."/>
        </authorList>
    </citation>
    <scope>NUCLEOTIDE SEQUENCE [LARGE SCALE GENOMIC DNA]</scope>
    <source>
        <strain evidence="3 4">Enr8</strain>
    </source>
</reference>
<feature type="region of interest" description="Disordered" evidence="1">
    <location>
        <begin position="1"/>
        <end position="64"/>
    </location>
</feature>
<dbReference type="EMBL" id="SJPF01000003">
    <property type="protein sequence ID" value="TWT32629.1"/>
    <property type="molecule type" value="Genomic_DNA"/>
</dbReference>
<protein>
    <submittedName>
        <fullName evidence="3">Uncharacterized protein</fullName>
    </submittedName>
</protein>
<evidence type="ECO:0000256" key="1">
    <source>
        <dbReference type="SAM" id="MobiDB-lite"/>
    </source>
</evidence>
<accession>A0A5C5V3W7</accession>
<organism evidence="3 4">
    <name type="scientific">Blastopirellula retiformator</name>
    <dbReference type="NCBI Taxonomy" id="2527970"/>
    <lineage>
        <taxon>Bacteria</taxon>
        <taxon>Pseudomonadati</taxon>
        <taxon>Planctomycetota</taxon>
        <taxon>Planctomycetia</taxon>
        <taxon>Pirellulales</taxon>
        <taxon>Pirellulaceae</taxon>
        <taxon>Blastopirellula</taxon>
    </lineage>
</organism>
<keyword evidence="2" id="KW-0472">Membrane</keyword>
<keyword evidence="2" id="KW-0812">Transmembrane</keyword>
<proteinExistence type="predicted"/>
<keyword evidence="2" id="KW-1133">Transmembrane helix</keyword>
<sequence length="181" mass="20291">MRQSPEQREKRRSHRKNGGEQTLLAAFFGRLTPSPRPRQPERGSSSAAVRRFEPGPLRRPADRNGRGVRFAFSRLWSPGSSARRGRRLERFSSICIVLAGCGRAGRRDVAIDHFVWRGLSLGDRRPDVFAIQRLLLVASLNQANRLVGDEMGCVPFIAIDLIILVPIMAAVVTHTVRQQTD</sequence>
<keyword evidence="4" id="KW-1185">Reference proteome</keyword>
<comment type="caution">
    <text evidence="3">The sequence shown here is derived from an EMBL/GenBank/DDBJ whole genome shotgun (WGS) entry which is preliminary data.</text>
</comment>